<dbReference type="PANTHER" id="PTHR32494:SF5">
    <property type="entry name" value="ALLANTOATE AMIDOHYDROLASE"/>
    <property type="match status" value="1"/>
</dbReference>
<feature type="domain" description="Peptidase M20 dimerisation" evidence="3">
    <location>
        <begin position="213"/>
        <end position="313"/>
    </location>
</feature>
<dbReference type="Proteomes" id="UP001651880">
    <property type="component" value="Unassembled WGS sequence"/>
</dbReference>
<dbReference type="CDD" id="cd03884">
    <property type="entry name" value="M20_bAS"/>
    <property type="match status" value="1"/>
</dbReference>
<dbReference type="PIRSF" id="PIRSF001235">
    <property type="entry name" value="Amidase_carbamoylase"/>
    <property type="match status" value="1"/>
</dbReference>
<dbReference type="InterPro" id="IPR036264">
    <property type="entry name" value="Bact_exopeptidase_dim_dom"/>
</dbReference>
<dbReference type="Gene3D" id="3.40.630.10">
    <property type="entry name" value="Zn peptidases"/>
    <property type="match status" value="1"/>
</dbReference>
<gene>
    <name evidence="4" type="ORF">LJD61_17050</name>
</gene>
<evidence type="ECO:0000256" key="1">
    <source>
        <dbReference type="ARBA" id="ARBA00006153"/>
    </source>
</evidence>
<dbReference type="InterPro" id="IPR010158">
    <property type="entry name" value="Amidase_Cbmase"/>
</dbReference>
<comment type="similarity">
    <text evidence="1">Belongs to the peptidase M20 family.</text>
</comment>
<sequence>MKTNLIRIAQDIEALSRYNATPGEGLTRFSFTKEDRGAREYIKKEMEKAGLRVYEDGAGTIIGRLEGKDQDAPVIMLGSHFDSVKNGGNFDGNAGVVTALEISRVLKENKIELNHPVEFIAIVEEEGGRFGSGLFGSRAMAGKITREQLELLKDEDGITIAKAMADFGLDPDNILQSARKPEDIKAFLELHIEQGPILEHEGKNIGVVQYIVGINQVEVVIEGRADHAGTTPMDMRKDALDAAAGVIYSISSFAGSLKDCTVATVGTITALPGAANIVPGKVIFTIDVRSKDEQSICKVIDFVKSRLEGAKREKEVIYTIESKLEVPPVEMDEEIIELHYKNCEALGFSWMNMLSGAGHDAMVMSELTKVGLIFVPSKNGRSHCPEEWTDYEDLQRGIELMYHTLLDLGKEI</sequence>
<accession>A0ABT1NJ70</accession>
<evidence type="ECO:0000313" key="5">
    <source>
        <dbReference type="Proteomes" id="UP001651880"/>
    </source>
</evidence>
<keyword evidence="2" id="KW-0378">Hydrolase</keyword>
<evidence type="ECO:0000256" key="2">
    <source>
        <dbReference type="ARBA" id="ARBA00022801"/>
    </source>
</evidence>
<reference evidence="4 5" key="1">
    <citation type="submission" date="2021-10" db="EMBL/GenBank/DDBJ databases">
        <title>Lutispora strain m25 sp. nov., a thermophilic, non-spore-forming bacterium isolated from a lab-scale methanogenic bioreactor digesting anaerobic sludge.</title>
        <authorList>
            <person name="El Houari A."/>
            <person name="Mcdonald J."/>
        </authorList>
    </citation>
    <scope>NUCLEOTIDE SEQUENCE [LARGE SCALE GENOMIC DNA]</scope>
    <source>
        <strain evidence="5">m25</strain>
    </source>
</reference>
<dbReference type="Pfam" id="PF01546">
    <property type="entry name" value="Peptidase_M20"/>
    <property type="match status" value="1"/>
</dbReference>
<proteinExistence type="inferred from homology"/>
<name>A0ABT1NJ70_9FIRM</name>
<protein>
    <submittedName>
        <fullName evidence="4">M20 family metallo-hydrolase</fullName>
    </submittedName>
</protein>
<comment type="caution">
    <text evidence="4">The sequence shown here is derived from an EMBL/GenBank/DDBJ whole genome shotgun (WGS) entry which is preliminary data.</text>
</comment>
<dbReference type="NCBIfam" id="TIGR01879">
    <property type="entry name" value="hydantase"/>
    <property type="match status" value="1"/>
</dbReference>
<dbReference type="NCBIfam" id="NF006771">
    <property type="entry name" value="PRK09290.1-5"/>
    <property type="match status" value="1"/>
</dbReference>
<dbReference type="InterPro" id="IPR011650">
    <property type="entry name" value="Peptidase_M20_dimer"/>
</dbReference>
<dbReference type="RefSeq" id="WP_255228762.1">
    <property type="nucleotide sequence ID" value="NZ_JAJEKE010000019.1"/>
</dbReference>
<dbReference type="InterPro" id="IPR002933">
    <property type="entry name" value="Peptidase_M20"/>
</dbReference>
<dbReference type="PANTHER" id="PTHR32494">
    <property type="entry name" value="ALLANTOATE DEIMINASE-RELATED"/>
    <property type="match status" value="1"/>
</dbReference>
<dbReference type="EMBL" id="JAJEKE010000019">
    <property type="protein sequence ID" value="MCQ1531236.1"/>
    <property type="molecule type" value="Genomic_DNA"/>
</dbReference>
<evidence type="ECO:0000259" key="3">
    <source>
        <dbReference type="Pfam" id="PF07687"/>
    </source>
</evidence>
<dbReference type="SUPFAM" id="SSF53187">
    <property type="entry name" value="Zn-dependent exopeptidases"/>
    <property type="match status" value="1"/>
</dbReference>
<keyword evidence="5" id="KW-1185">Reference proteome</keyword>
<dbReference type="Gene3D" id="3.30.70.360">
    <property type="match status" value="1"/>
</dbReference>
<dbReference type="Pfam" id="PF07687">
    <property type="entry name" value="M20_dimer"/>
    <property type="match status" value="1"/>
</dbReference>
<dbReference type="SUPFAM" id="SSF55031">
    <property type="entry name" value="Bacterial exopeptidase dimerisation domain"/>
    <property type="match status" value="1"/>
</dbReference>
<evidence type="ECO:0000313" key="4">
    <source>
        <dbReference type="EMBL" id="MCQ1531236.1"/>
    </source>
</evidence>
<organism evidence="4 5">
    <name type="scientific">Lutispora saccharofermentans</name>
    <dbReference type="NCBI Taxonomy" id="3024236"/>
    <lineage>
        <taxon>Bacteria</taxon>
        <taxon>Bacillati</taxon>
        <taxon>Bacillota</taxon>
        <taxon>Clostridia</taxon>
        <taxon>Lutisporales</taxon>
        <taxon>Lutisporaceae</taxon>
        <taxon>Lutispora</taxon>
    </lineage>
</organism>